<name>A0A9X1NWT1_9HYPH</name>
<dbReference type="RefSeq" id="WP_231816242.1">
    <property type="nucleotide sequence ID" value="NZ_JAJOZR010000013.1"/>
</dbReference>
<accession>A0A9X1NWT1</accession>
<protein>
    <submittedName>
        <fullName evidence="1">Uncharacterized protein</fullName>
    </submittedName>
</protein>
<dbReference type="AlphaFoldDB" id="A0A9X1NWT1"/>
<dbReference type="EMBL" id="JAJOZR010000013">
    <property type="protein sequence ID" value="MCD7111139.1"/>
    <property type="molecule type" value="Genomic_DNA"/>
</dbReference>
<evidence type="ECO:0000313" key="1">
    <source>
        <dbReference type="EMBL" id="MCD7111139.1"/>
    </source>
</evidence>
<gene>
    <name evidence="1" type="ORF">LRX75_19055</name>
</gene>
<dbReference type="Proteomes" id="UP001139089">
    <property type="component" value="Unassembled WGS sequence"/>
</dbReference>
<proteinExistence type="predicted"/>
<keyword evidence="2" id="KW-1185">Reference proteome</keyword>
<sequence length="72" mass="7892">MADFVSQGRSFRPVRDTGNVAGLAPSAATPHYPFIHTASKTQAERLLFRETGTTALDPVSMTVWNKSEERAL</sequence>
<comment type="caution">
    <text evidence="1">The sequence shown here is derived from an EMBL/GenBank/DDBJ whole genome shotgun (WGS) entry which is preliminary data.</text>
</comment>
<evidence type="ECO:0000313" key="2">
    <source>
        <dbReference type="Proteomes" id="UP001139089"/>
    </source>
</evidence>
<reference evidence="1" key="1">
    <citation type="submission" date="2021-12" db="EMBL/GenBank/DDBJ databases">
        <authorList>
            <person name="Li Y."/>
        </authorList>
    </citation>
    <scope>NUCLEOTIDE SEQUENCE</scope>
    <source>
        <strain evidence="1">DKSPLA3</strain>
    </source>
</reference>
<organism evidence="1 2">
    <name type="scientific">Rhizobium quercicola</name>
    <dbReference type="NCBI Taxonomy" id="2901226"/>
    <lineage>
        <taxon>Bacteria</taxon>
        <taxon>Pseudomonadati</taxon>
        <taxon>Pseudomonadota</taxon>
        <taxon>Alphaproteobacteria</taxon>
        <taxon>Hyphomicrobiales</taxon>
        <taxon>Rhizobiaceae</taxon>
        <taxon>Rhizobium/Agrobacterium group</taxon>
        <taxon>Rhizobium</taxon>
    </lineage>
</organism>